<dbReference type="GO" id="GO:0043856">
    <property type="term" value="F:anti-sigma factor antagonist activity"/>
    <property type="evidence" value="ECO:0007669"/>
    <property type="project" value="InterPro"/>
</dbReference>
<proteinExistence type="inferred from homology"/>
<dbReference type="Pfam" id="PF01740">
    <property type="entry name" value="STAS"/>
    <property type="match status" value="1"/>
</dbReference>
<dbReference type="RefSeq" id="WP_135624986.1">
    <property type="nucleotide sequence ID" value="NZ_RQGD01000046.1"/>
</dbReference>
<accession>A0A4R9JV53</accession>
<dbReference type="Gene3D" id="3.30.750.24">
    <property type="entry name" value="STAS domain"/>
    <property type="match status" value="1"/>
</dbReference>
<dbReference type="NCBIfam" id="TIGR00377">
    <property type="entry name" value="ant_ant_sig"/>
    <property type="match status" value="1"/>
</dbReference>
<keyword evidence="5" id="KW-1185">Reference proteome</keyword>
<reference evidence="4" key="1">
    <citation type="journal article" date="2019" name="PLoS Negl. Trop. Dis.">
        <title>Revisiting the worldwide diversity of Leptospira species in the environment.</title>
        <authorList>
            <person name="Vincent A.T."/>
            <person name="Schiettekatte O."/>
            <person name="Bourhy P."/>
            <person name="Veyrier F.J."/>
            <person name="Picardeau M."/>
        </authorList>
    </citation>
    <scope>NUCLEOTIDE SEQUENCE [LARGE SCALE GENOMIC DNA]</scope>
    <source>
        <strain evidence="4">201702476</strain>
    </source>
</reference>
<dbReference type="OrthoDB" id="9796601at2"/>
<comment type="similarity">
    <text evidence="1 2">Belongs to the anti-sigma-factor antagonist family.</text>
</comment>
<sequence length="129" mass="14558">MEDNWESFSIESGEFQMQVIPNPPVALPVTALLFDLSGEVNLYNSQAIRENLEILISKGYLHFFLDLEQVSYIDSSGLGVFLGTHSKLMKQAGYIRLVSPSEKVRYVLELTKLKSLLQIFETVEDAARS</sequence>
<dbReference type="AlphaFoldDB" id="A0A4R9JV53"/>
<dbReference type="PANTHER" id="PTHR33495">
    <property type="entry name" value="ANTI-SIGMA FACTOR ANTAGONIST TM_1081-RELATED-RELATED"/>
    <property type="match status" value="1"/>
</dbReference>
<organism evidence="4 5">
    <name type="scientific">Leptospira ognonensis</name>
    <dbReference type="NCBI Taxonomy" id="2484945"/>
    <lineage>
        <taxon>Bacteria</taxon>
        <taxon>Pseudomonadati</taxon>
        <taxon>Spirochaetota</taxon>
        <taxon>Spirochaetia</taxon>
        <taxon>Leptospirales</taxon>
        <taxon>Leptospiraceae</taxon>
        <taxon>Leptospira</taxon>
    </lineage>
</organism>
<gene>
    <name evidence="4" type="ORF">EHQ58_16325</name>
</gene>
<evidence type="ECO:0000313" key="5">
    <source>
        <dbReference type="Proteomes" id="UP000297693"/>
    </source>
</evidence>
<dbReference type="Proteomes" id="UP000297693">
    <property type="component" value="Unassembled WGS sequence"/>
</dbReference>
<dbReference type="CDD" id="cd07043">
    <property type="entry name" value="STAS_anti-anti-sigma_factors"/>
    <property type="match status" value="1"/>
</dbReference>
<evidence type="ECO:0000313" key="4">
    <source>
        <dbReference type="EMBL" id="TGL56206.1"/>
    </source>
</evidence>
<protein>
    <recommendedName>
        <fullName evidence="2">Anti-sigma factor antagonist</fullName>
    </recommendedName>
</protein>
<evidence type="ECO:0000256" key="2">
    <source>
        <dbReference type="RuleBase" id="RU003749"/>
    </source>
</evidence>
<dbReference type="InterPro" id="IPR002645">
    <property type="entry name" value="STAS_dom"/>
</dbReference>
<dbReference type="InterPro" id="IPR003658">
    <property type="entry name" value="Anti-sigma_ant"/>
</dbReference>
<dbReference type="SUPFAM" id="SSF52091">
    <property type="entry name" value="SpoIIaa-like"/>
    <property type="match status" value="1"/>
</dbReference>
<feature type="domain" description="STAS" evidence="3">
    <location>
        <begin position="32"/>
        <end position="129"/>
    </location>
</feature>
<comment type="caution">
    <text evidence="4">The sequence shown here is derived from an EMBL/GenBank/DDBJ whole genome shotgun (WGS) entry which is preliminary data.</text>
</comment>
<dbReference type="InterPro" id="IPR036513">
    <property type="entry name" value="STAS_dom_sf"/>
</dbReference>
<name>A0A4R9JV53_9LEPT</name>
<evidence type="ECO:0000259" key="3">
    <source>
        <dbReference type="PROSITE" id="PS50801"/>
    </source>
</evidence>
<evidence type="ECO:0000256" key="1">
    <source>
        <dbReference type="ARBA" id="ARBA00009013"/>
    </source>
</evidence>
<dbReference type="EMBL" id="RQGD01000046">
    <property type="protein sequence ID" value="TGL56206.1"/>
    <property type="molecule type" value="Genomic_DNA"/>
</dbReference>
<dbReference type="PROSITE" id="PS50801">
    <property type="entry name" value="STAS"/>
    <property type="match status" value="1"/>
</dbReference>
<dbReference type="PANTHER" id="PTHR33495:SF2">
    <property type="entry name" value="ANTI-SIGMA FACTOR ANTAGONIST TM_1081-RELATED"/>
    <property type="match status" value="1"/>
</dbReference>